<organism evidence="1">
    <name type="scientific">Siphoviridae sp. ctPJ52</name>
    <dbReference type="NCBI Taxonomy" id="2825483"/>
    <lineage>
        <taxon>Viruses</taxon>
        <taxon>Duplodnaviria</taxon>
        <taxon>Heunggongvirae</taxon>
        <taxon>Uroviricota</taxon>
        <taxon>Caudoviricetes</taxon>
    </lineage>
</organism>
<protein>
    <submittedName>
        <fullName evidence="1">Transcriptional regulator</fullName>
    </submittedName>
</protein>
<evidence type="ECO:0000313" key="1">
    <source>
        <dbReference type="EMBL" id="DAF97274.1"/>
    </source>
</evidence>
<sequence>MERSIVDGLGLLYSDDEVSNAIGESKKVLRKYRQLKIAKKIKMPSVKSPTFSDMPRGGSGMGDTALDKYIDIISQLEEIERCVARCEPTASNVLRQKYLSDSEYPQWKLAELTGYSISRYNDYLRQALLQFATAYRII</sequence>
<name>A0A8S5US93_9CAUD</name>
<dbReference type="EMBL" id="BK016131">
    <property type="protein sequence ID" value="DAF97274.1"/>
    <property type="molecule type" value="Genomic_DNA"/>
</dbReference>
<proteinExistence type="predicted"/>
<dbReference type="NCBIfam" id="TIGR01637">
    <property type="entry name" value="phage_arpU"/>
    <property type="match status" value="1"/>
</dbReference>
<dbReference type="InterPro" id="IPR006524">
    <property type="entry name" value="ArpU-like"/>
</dbReference>
<reference evidence="1" key="1">
    <citation type="journal article" date="2021" name="Proc. Natl. Acad. Sci. U.S.A.">
        <title>A Catalog of Tens of Thousands of Viruses from Human Metagenomes Reveals Hidden Associations with Chronic Diseases.</title>
        <authorList>
            <person name="Tisza M.J."/>
            <person name="Buck C.B."/>
        </authorList>
    </citation>
    <scope>NUCLEOTIDE SEQUENCE</scope>
    <source>
        <strain evidence="1">CtPJ52</strain>
    </source>
</reference>
<accession>A0A8S5US93</accession>